<feature type="domain" description="PAS" evidence="6">
    <location>
        <begin position="134"/>
        <end position="187"/>
    </location>
</feature>
<dbReference type="InterPro" id="IPR000700">
    <property type="entry name" value="PAS-assoc_C"/>
</dbReference>
<sequence>MTMEKPFVQKDPMDSGRLADLLNHNTDWVWEVDTQGRYVWSSEMVMRLLGYSAEEVLGRTPFDFMAPGEAERLESTFREVLSSHKPFSGLINRNLRADGRAVILETSGIPLFDENGQLTGYRGTDRDISQLGERVLQLESIYQNTPLALCVIDRQGQLTKANKAMGELLGQPEEKLVGQFLKTLMPEWHLLFQQDFILLDGGEEIASKELFLYGRYFYIKPMPVYDAGGSVAGISSAWMDITDRKLAEQQLARANQTLLQYAERDHLTGLFNRRYMDDRLSYEITRAQREGTSLSLCMADIDFFKRYNDTYGHPAGDQVLRAVADALRGGLRPGDSVSRYGGEEFLVILPDTSAEGALAVAERLRERVMALEIVHETNPIGSVLTISLGVMSWDSPLSVCSIQSTADIATELISCSDAALYRAKQQGRNRVVSA</sequence>
<dbReference type="EC" id="2.7.7.65" evidence="3"/>
<dbReference type="Gene3D" id="3.30.70.270">
    <property type="match status" value="1"/>
</dbReference>
<protein>
    <recommendedName>
        <fullName evidence="3">diguanylate cyclase</fullName>
        <ecNumber evidence="3">2.7.7.65</ecNumber>
    </recommendedName>
</protein>
<dbReference type="PANTHER" id="PTHR45138:SF9">
    <property type="entry name" value="DIGUANYLATE CYCLASE DGCM-RELATED"/>
    <property type="match status" value="1"/>
</dbReference>
<feature type="domain" description="GGDEF" evidence="8">
    <location>
        <begin position="292"/>
        <end position="434"/>
    </location>
</feature>
<dbReference type="InterPro" id="IPR043128">
    <property type="entry name" value="Rev_trsase/Diguanyl_cyclase"/>
</dbReference>
<dbReference type="AlphaFoldDB" id="A0A1B7JII4"/>
<dbReference type="InterPro" id="IPR001610">
    <property type="entry name" value="PAC"/>
</dbReference>
<dbReference type="InterPro" id="IPR013656">
    <property type="entry name" value="PAS_4"/>
</dbReference>
<keyword evidence="4" id="KW-0547">Nucleotide-binding</keyword>
<accession>A0A1B7JII4</accession>
<evidence type="ECO:0000259" key="7">
    <source>
        <dbReference type="PROSITE" id="PS50113"/>
    </source>
</evidence>
<dbReference type="SMART" id="SM00267">
    <property type="entry name" value="GGDEF"/>
    <property type="match status" value="1"/>
</dbReference>
<evidence type="ECO:0000313" key="10">
    <source>
        <dbReference type="Proteomes" id="UP000078386"/>
    </source>
</evidence>
<dbReference type="EMBL" id="LXEU01000077">
    <property type="protein sequence ID" value="OAT47727.1"/>
    <property type="molecule type" value="Genomic_DNA"/>
</dbReference>
<dbReference type="PROSITE" id="PS50113">
    <property type="entry name" value="PAC"/>
    <property type="match status" value="2"/>
</dbReference>
<evidence type="ECO:0000313" key="9">
    <source>
        <dbReference type="EMBL" id="OAT47727.1"/>
    </source>
</evidence>
<evidence type="ECO:0000259" key="8">
    <source>
        <dbReference type="PROSITE" id="PS50887"/>
    </source>
</evidence>
<comment type="catalytic activity">
    <reaction evidence="5">
        <text>2 GTP = 3',3'-c-di-GMP + 2 diphosphate</text>
        <dbReference type="Rhea" id="RHEA:24898"/>
        <dbReference type="ChEBI" id="CHEBI:33019"/>
        <dbReference type="ChEBI" id="CHEBI:37565"/>
        <dbReference type="ChEBI" id="CHEBI:58805"/>
        <dbReference type="EC" id="2.7.7.65"/>
    </reaction>
</comment>
<proteinExistence type="predicted"/>
<keyword evidence="4" id="KW-0342">GTP-binding</keyword>
<keyword evidence="9" id="KW-0456">Lyase</keyword>
<reference evidence="9 10" key="1">
    <citation type="submission" date="2016-04" db="EMBL/GenBank/DDBJ databases">
        <title>ATOL: Assembling a taxonomically balanced genome-scale reconstruction of the evolutionary history of the Enterobacteriaceae.</title>
        <authorList>
            <person name="Plunkett G.III."/>
            <person name="Neeno-Eckwall E.C."/>
            <person name="Glasner J.D."/>
            <person name="Perna N.T."/>
        </authorList>
    </citation>
    <scope>NUCLEOTIDE SEQUENCE [LARGE SCALE GENOMIC DNA]</scope>
    <source>
        <strain evidence="9 10">ATCC 51603</strain>
    </source>
</reference>
<dbReference type="NCBIfam" id="TIGR00229">
    <property type="entry name" value="sensory_box"/>
    <property type="match status" value="2"/>
</dbReference>
<organism evidence="9 10">
    <name type="scientific">Kluyvera georgiana ATCC 51603</name>
    <dbReference type="NCBI Taxonomy" id="1354264"/>
    <lineage>
        <taxon>Bacteria</taxon>
        <taxon>Pseudomonadati</taxon>
        <taxon>Pseudomonadota</taxon>
        <taxon>Gammaproteobacteria</taxon>
        <taxon>Enterobacterales</taxon>
        <taxon>Enterobacteriaceae</taxon>
        <taxon>Kluyvera</taxon>
    </lineage>
</organism>
<feature type="domain" description="PAC" evidence="7">
    <location>
        <begin position="203"/>
        <end position="253"/>
    </location>
</feature>
<dbReference type="PROSITE" id="PS50887">
    <property type="entry name" value="GGDEF"/>
    <property type="match status" value="1"/>
</dbReference>
<dbReference type="Gene3D" id="3.30.450.20">
    <property type="entry name" value="PAS domain"/>
    <property type="match status" value="2"/>
</dbReference>
<dbReference type="InterPro" id="IPR050469">
    <property type="entry name" value="Diguanylate_Cyclase"/>
</dbReference>
<keyword evidence="10" id="KW-1185">Reference proteome</keyword>
<dbReference type="SUPFAM" id="SSF55073">
    <property type="entry name" value="Nucleotide cyclase"/>
    <property type="match status" value="1"/>
</dbReference>
<dbReference type="RefSeq" id="WP_064547763.1">
    <property type="nucleotide sequence ID" value="NZ_LXEU01000077.1"/>
</dbReference>
<evidence type="ECO:0000256" key="5">
    <source>
        <dbReference type="ARBA" id="ARBA00034247"/>
    </source>
</evidence>
<dbReference type="InterPro" id="IPR029787">
    <property type="entry name" value="Nucleotide_cyclase"/>
</dbReference>
<evidence type="ECO:0000256" key="2">
    <source>
        <dbReference type="ARBA" id="ARBA00004665"/>
    </source>
</evidence>
<evidence type="ECO:0000256" key="1">
    <source>
        <dbReference type="ARBA" id="ARBA00001946"/>
    </source>
</evidence>
<dbReference type="FunFam" id="3.30.70.270:FF:000001">
    <property type="entry name" value="Diguanylate cyclase domain protein"/>
    <property type="match status" value="1"/>
</dbReference>
<dbReference type="CDD" id="cd01949">
    <property type="entry name" value="GGDEF"/>
    <property type="match status" value="1"/>
</dbReference>
<dbReference type="SUPFAM" id="SSF55785">
    <property type="entry name" value="PYP-like sensor domain (PAS domain)"/>
    <property type="match status" value="2"/>
</dbReference>
<dbReference type="InterPro" id="IPR000014">
    <property type="entry name" value="PAS"/>
</dbReference>
<evidence type="ECO:0000256" key="4">
    <source>
        <dbReference type="ARBA" id="ARBA00023134"/>
    </source>
</evidence>
<dbReference type="SMART" id="SM00086">
    <property type="entry name" value="PAC"/>
    <property type="match status" value="1"/>
</dbReference>
<dbReference type="GO" id="GO:0043709">
    <property type="term" value="P:cell adhesion involved in single-species biofilm formation"/>
    <property type="evidence" value="ECO:0007669"/>
    <property type="project" value="TreeGrafter"/>
</dbReference>
<evidence type="ECO:0000256" key="3">
    <source>
        <dbReference type="ARBA" id="ARBA00012528"/>
    </source>
</evidence>
<dbReference type="Pfam" id="PF00990">
    <property type="entry name" value="GGDEF"/>
    <property type="match status" value="1"/>
</dbReference>
<comment type="caution">
    <text evidence="9">The sequence shown here is derived from an EMBL/GenBank/DDBJ whole genome shotgun (WGS) entry which is preliminary data.</text>
</comment>
<dbReference type="GO" id="GO:0052621">
    <property type="term" value="F:diguanylate cyclase activity"/>
    <property type="evidence" value="ECO:0007669"/>
    <property type="project" value="UniProtKB-EC"/>
</dbReference>
<dbReference type="GO" id="GO:1902201">
    <property type="term" value="P:negative regulation of bacterial-type flagellum-dependent cell motility"/>
    <property type="evidence" value="ECO:0007669"/>
    <property type="project" value="TreeGrafter"/>
</dbReference>
<dbReference type="PANTHER" id="PTHR45138">
    <property type="entry name" value="REGULATORY COMPONENTS OF SENSORY TRANSDUCTION SYSTEM"/>
    <property type="match status" value="1"/>
</dbReference>
<dbReference type="NCBIfam" id="TIGR00254">
    <property type="entry name" value="GGDEF"/>
    <property type="match status" value="1"/>
</dbReference>
<dbReference type="GO" id="GO:0016829">
    <property type="term" value="F:lyase activity"/>
    <property type="evidence" value="ECO:0007669"/>
    <property type="project" value="UniProtKB-KW"/>
</dbReference>
<dbReference type="PROSITE" id="PS50112">
    <property type="entry name" value="PAS"/>
    <property type="match status" value="2"/>
</dbReference>
<name>A0A1B7JII4_9ENTR</name>
<dbReference type="InterPro" id="IPR013767">
    <property type="entry name" value="PAS_fold"/>
</dbReference>
<dbReference type="SMART" id="SM00091">
    <property type="entry name" value="PAS"/>
    <property type="match status" value="2"/>
</dbReference>
<comment type="pathway">
    <text evidence="2">Purine metabolism; 3',5'-cyclic di-GMP biosynthesis.</text>
</comment>
<gene>
    <name evidence="9" type="ORF">M989_03730</name>
</gene>
<dbReference type="GO" id="GO:0005525">
    <property type="term" value="F:GTP binding"/>
    <property type="evidence" value="ECO:0007669"/>
    <property type="project" value="UniProtKB-KW"/>
</dbReference>
<dbReference type="GO" id="GO:0006355">
    <property type="term" value="P:regulation of DNA-templated transcription"/>
    <property type="evidence" value="ECO:0007669"/>
    <property type="project" value="InterPro"/>
</dbReference>
<dbReference type="Proteomes" id="UP000078386">
    <property type="component" value="Unassembled WGS sequence"/>
</dbReference>
<dbReference type="Pfam" id="PF00989">
    <property type="entry name" value="PAS"/>
    <property type="match status" value="1"/>
</dbReference>
<dbReference type="InterPro" id="IPR035965">
    <property type="entry name" value="PAS-like_dom_sf"/>
</dbReference>
<evidence type="ECO:0000259" key="6">
    <source>
        <dbReference type="PROSITE" id="PS50112"/>
    </source>
</evidence>
<dbReference type="Pfam" id="PF08448">
    <property type="entry name" value="PAS_4"/>
    <property type="match status" value="1"/>
</dbReference>
<dbReference type="InterPro" id="IPR000160">
    <property type="entry name" value="GGDEF_dom"/>
</dbReference>
<dbReference type="PATRIC" id="fig|1354264.4.peg.3878"/>
<dbReference type="CDD" id="cd00130">
    <property type="entry name" value="PAS"/>
    <property type="match status" value="2"/>
</dbReference>
<feature type="domain" description="PAC" evidence="7">
    <location>
        <begin position="88"/>
        <end position="140"/>
    </location>
</feature>
<dbReference type="GO" id="GO:0005886">
    <property type="term" value="C:plasma membrane"/>
    <property type="evidence" value="ECO:0007669"/>
    <property type="project" value="TreeGrafter"/>
</dbReference>
<feature type="domain" description="PAS" evidence="6">
    <location>
        <begin position="14"/>
        <end position="84"/>
    </location>
</feature>
<comment type="cofactor">
    <cofactor evidence="1">
        <name>Mg(2+)</name>
        <dbReference type="ChEBI" id="CHEBI:18420"/>
    </cofactor>
</comment>